<protein>
    <submittedName>
        <fullName evidence="1">Uncharacterized protein</fullName>
    </submittedName>
</protein>
<accession>E7G6F1</accession>
<comment type="caution">
    <text evidence="1">The sequence shown here is derived from an EMBL/GenBank/DDBJ whole genome shotgun (WGS) entry which is preliminary data.</text>
</comment>
<dbReference type="Proteomes" id="UP000003157">
    <property type="component" value="Unassembled WGS sequence"/>
</dbReference>
<dbReference type="RefSeq" id="WP_008787467.1">
    <property type="nucleotide sequence ID" value="NZ_GL636577.1"/>
</dbReference>
<name>E7G6F1_9FIRM</name>
<evidence type="ECO:0000313" key="1">
    <source>
        <dbReference type="EMBL" id="EFW06452.1"/>
    </source>
</evidence>
<dbReference type="EMBL" id="ADKX01000003">
    <property type="protein sequence ID" value="EFW06452.1"/>
    <property type="molecule type" value="Genomic_DNA"/>
</dbReference>
<gene>
    <name evidence="1" type="ORF">HMPREF9488_00339</name>
</gene>
<dbReference type="AlphaFoldDB" id="E7G6F1"/>
<dbReference type="STRING" id="100884.GCA_000269565_01368"/>
<evidence type="ECO:0000313" key="2">
    <source>
        <dbReference type="Proteomes" id="UP000003157"/>
    </source>
</evidence>
<proteinExistence type="predicted"/>
<reference evidence="1 2" key="1">
    <citation type="submission" date="2010-12" db="EMBL/GenBank/DDBJ databases">
        <title>The Genome Sequence of Coprobacillus sp. strain 29_1.</title>
        <authorList>
            <consortium name="The Broad Institute Genome Sequencing Platform"/>
            <person name="Earl A."/>
            <person name="Ward D."/>
            <person name="Feldgarden M."/>
            <person name="Gevers D."/>
            <person name="Daigneault M."/>
            <person name="Sibley C.D."/>
            <person name="White A."/>
            <person name="Strauss J."/>
            <person name="Allen-Vercoe E."/>
            <person name="Young S.K."/>
            <person name="Zeng Q."/>
            <person name="Gargeya S."/>
            <person name="Fitzgerald M."/>
            <person name="Haas B."/>
            <person name="Abouelleil A."/>
            <person name="Alvarado L."/>
            <person name="Arachchi H.M."/>
            <person name="Berlin A."/>
            <person name="Brown A."/>
            <person name="Chapman S.B."/>
            <person name="Chen Z."/>
            <person name="Dunbar C."/>
            <person name="Freedman E."/>
            <person name="Gearin G."/>
            <person name="Gellesch M."/>
            <person name="Goldberg J."/>
            <person name="Griggs A."/>
            <person name="Gujja S."/>
            <person name="Heilman E."/>
            <person name="Heiman D."/>
            <person name="Howarth C."/>
            <person name="Larson L."/>
            <person name="Lui A."/>
            <person name="MacDonald P.J.P."/>
            <person name="Mehta T."/>
            <person name="Montmayeur A."/>
            <person name="Murphy C."/>
            <person name="Neiman D."/>
            <person name="Pearson M."/>
            <person name="Priest M."/>
            <person name="Roberts A."/>
            <person name="Saif S."/>
            <person name="Shea T."/>
            <person name="Shenoy N."/>
            <person name="Sisk P."/>
            <person name="Stolte C."/>
            <person name="Sykes S."/>
            <person name="White J."/>
            <person name="Yandava C."/>
            <person name="Nusbaum C."/>
            <person name="Birren B."/>
        </authorList>
    </citation>
    <scope>NUCLEOTIDE SEQUENCE [LARGE SCALE GENOMIC DNA]</scope>
    <source>
        <strain evidence="1 2">29_1</strain>
    </source>
</reference>
<sequence>MMEEFSKKSFQVLFDFNAVIVGLNKVSKGEALQYVENIQKNIEESLSFITITRQQKKNIPLVGRTIMKQQIMVLDSLQKWCIEFKQEIENEESLEKMQELGGE</sequence>
<keyword evidence="2" id="KW-1185">Reference proteome</keyword>
<organism evidence="1 2">
    <name type="scientific">Coprobacillus cateniformis</name>
    <dbReference type="NCBI Taxonomy" id="100884"/>
    <lineage>
        <taxon>Bacteria</taxon>
        <taxon>Bacillati</taxon>
        <taxon>Bacillota</taxon>
        <taxon>Erysipelotrichia</taxon>
        <taxon>Erysipelotrichales</taxon>
        <taxon>Coprobacillaceae</taxon>
        <taxon>Coprobacillus</taxon>
    </lineage>
</organism>
<dbReference type="HOGENOM" id="CLU_2258974_0_0_9"/>